<dbReference type="Pfam" id="PF01370">
    <property type="entry name" value="Epimerase"/>
    <property type="match status" value="1"/>
</dbReference>
<evidence type="ECO:0000259" key="1">
    <source>
        <dbReference type="Pfam" id="PF01370"/>
    </source>
</evidence>
<proteinExistence type="predicted"/>
<evidence type="ECO:0000313" key="2">
    <source>
        <dbReference type="EMBL" id="QJC27930.1"/>
    </source>
</evidence>
<dbReference type="SUPFAM" id="SSF51735">
    <property type="entry name" value="NAD(P)-binding Rossmann-fold domains"/>
    <property type="match status" value="1"/>
</dbReference>
<name>A0A858PZD4_9RICK</name>
<dbReference type="GO" id="GO:0044877">
    <property type="term" value="F:protein-containing complex binding"/>
    <property type="evidence" value="ECO:0007669"/>
    <property type="project" value="TreeGrafter"/>
</dbReference>
<organism evidence="2 3">
    <name type="scientific">Anaplasma platys</name>
    <dbReference type="NCBI Taxonomy" id="949"/>
    <lineage>
        <taxon>Bacteria</taxon>
        <taxon>Pseudomonadati</taxon>
        <taxon>Pseudomonadota</taxon>
        <taxon>Alphaproteobacteria</taxon>
        <taxon>Rickettsiales</taxon>
        <taxon>Anaplasmataceae</taxon>
        <taxon>Anaplasma</taxon>
    </lineage>
</organism>
<dbReference type="KEGG" id="aplt:ANPL_04435"/>
<gene>
    <name evidence="2" type="ORF">ANPL_04435</name>
</gene>
<dbReference type="Proteomes" id="UP000500930">
    <property type="component" value="Chromosome"/>
</dbReference>
<accession>A0A858PZD4</accession>
<dbReference type="EMBL" id="CP046391">
    <property type="protein sequence ID" value="QJC27930.1"/>
    <property type="molecule type" value="Genomic_DNA"/>
</dbReference>
<dbReference type="InterPro" id="IPR001509">
    <property type="entry name" value="Epimerase_deHydtase"/>
</dbReference>
<dbReference type="Gene3D" id="3.40.50.720">
    <property type="entry name" value="NAD(P)-binding Rossmann-like Domain"/>
    <property type="match status" value="1"/>
</dbReference>
<feature type="domain" description="NAD-dependent epimerase/dehydratase" evidence="1">
    <location>
        <begin position="13"/>
        <end position="209"/>
    </location>
</feature>
<dbReference type="PANTHER" id="PTHR12126">
    <property type="entry name" value="NADH-UBIQUINONE OXIDOREDUCTASE 39 KDA SUBUNIT-RELATED"/>
    <property type="match status" value="1"/>
</dbReference>
<keyword evidence="3" id="KW-1185">Reference proteome</keyword>
<reference evidence="2 3" key="1">
    <citation type="journal article" date="2020" name="Pathogens">
        <title>First Whole Genome Sequence of Anaplasma platys, an Obligate Intracellular Rickettsial Pathogen of Dogs.</title>
        <authorList>
            <person name="Llanes A."/>
            <person name="Rajeev S."/>
        </authorList>
    </citation>
    <scope>NUCLEOTIDE SEQUENCE [LARGE SCALE GENOMIC DNA]</scope>
    <source>
        <strain evidence="2 3">S3</strain>
    </source>
</reference>
<dbReference type="CDD" id="cd05271">
    <property type="entry name" value="NDUFA9_like_SDR_a"/>
    <property type="match status" value="1"/>
</dbReference>
<dbReference type="InterPro" id="IPR051207">
    <property type="entry name" value="ComplexI_NDUFA9_subunit"/>
</dbReference>
<sequence length="321" mass="35870">MLYEHGDKMKRAIVFGGSGFIGKALVGNLVKQKYCVNVYTRNYDKAMVLKLFGNLGQVDITVGSLSNAVFIKKLVSECDVVINLVGAIHTPRHDVMRFLHTTFPGNIATLAQKYQKKFVHFSAMGADIALSSFYAQSKLDGERLVRELCPSSIIIRPNLVFGEEDSFFGRFARVAQIMPFLPVFGGGKNLVQPVYVRDVVDLAASLITGPWEGGVHEICGPQAYSLRELMKFILQVTERNRPVVSIPFFMAKIMAFFCEFKLVSFVTQPLTGDYNPLVTRDQIELMKYDLVPTSDTQVTVGRVAIERVVPEALAVYRKVVR</sequence>
<protein>
    <submittedName>
        <fullName evidence="2">Complex I NDUFA9 subunit family protein</fullName>
    </submittedName>
</protein>
<evidence type="ECO:0000313" key="3">
    <source>
        <dbReference type="Proteomes" id="UP000500930"/>
    </source>
</evidence>
<dbReference type="PANTHER" id="PTHR12126:SF11">
    <property type="entry name" value="NADH DEHYDROGENASE [UBIQUINONE] 1 ALPHA SUBCOMPLEX SUBUNIT 9, MITOCHONDRIAL"/>
    <property type="match status" value="1"/>
</dbReference>
<dbReference type="InterPro" id="IPR036291">
    <property type="entry name" value="NAD(P)-bd_dom_sf"/>
</dbReference>
<dbReference type="AlphaFoldDB" id="A0A858PZD4"/>